<organism evidence="1 2">
    <name type="scientific">Malus baccata</name>
    <name type="common">Siberian crab apple</name>
    <name type="synonym">Pyrus baccata</name>
    <dbReference type="NCBI Taxonomy" id="106549"/>
    <lineage>
        <taxon>Eukaryota</taxon>
        <taxon>Viridiplantae</taxon>
        <taxon>Streptophyta</taxon>
        <taxon>Embryophyta</taxon>
        <taxon>Tracheophyta</taxon>
        <taxon>Spermatophyta</taxon>
        <taxon>Magnoliopsida</taxon>
        <taxon>eudicotyledons</taxon>
        <taxon>Gunneridae</taxon>
        <taxon>Pentapetalae</taxon>
        <taxon>rosids</taxon>
        <taxon>fabids</taxon>
        <taxon>Rosales</taxon>
        <taxon>Rosaceae</taxon>
        <taxon>Amygdaloideae</taxon>
        <taxon>Maleae</taxon>
        <taxon>Malus</taxon>
    </lineage>
</organism>
<evidence type="ECO:0000313" key="2">
    <source>
        <dbReference type="Proteomes" id="UP000315295"/>
    </source>
</evidence>
<protein>
    <submittedName>
        <fullName evidence="1">Uncharacterized protein</fullName>
    </submittedName>
</protein>
<accession>A0A540LYK3</accession>
<evidence type="ECO:0000313" key="1">
    <source>
        <dbReference type="EMBL" id="TQD91580.1"/>
    </source>
</evidence>
<dbReference type="Proteomes" id="UP000315295">
    <property type="component" value="Unassembled WGS sequence"/>
</dbReference>
<dbReference type="EMBL" id="VIEB01000414">
    <property type="protein sequence ID" value="TQD91580.1"/>
    <property type="molecule type" value="Genomic_DNA"/>
</dbReference>
<gene>
    <name evidence="1" type="ORF">C1H46_022839</name>
</gene>
<dbReference type="AlphaFoldDB" id="A0A540LYK3"/>
<proteinExistence type="predicted"/>
<sequence>MTSISSTVALGHVVVDGGQQTSAQDCTTHPVCTRFCPPSWDPSISDYECTVKRQYCNLATRLELADSLSLAVKSMRHSRGSFIFPGA</sequence>
<name>A0A540LYK3_MALBA</name>
<comment type="caution">
    <text evidence="1">The sequence shown here is derived from an EMBL/GenBank/DDBJ whole genome shotgun (WGS) entry which is preliminary data.</text>
</comment>
<keyword evidence="2" id="KW-1185">Reference proteome</keyword>
<reference evidence="1 2" key="1">
    <citation type="journal article" date="2019" name="G3 (Bethesda)">
        <title>Sequencing of a Wild Apple (Malus baccata) Genome Unravels the Differences Between Cultivated and Wild Apple Species Regarding Disease Resistance and Cold Tolerance.</title>
        <authorList>
            <person name="Chen X."/>
        </authorList>
    </citation>
    <scope>NUCLEOTIDE SEQUENCE [LARGE SCALE GENOMIC DNA]</scope>
    <source>
        <strain evidence="2">cv. Shandingzi</strain>
        <tissue evidence="1">Leaves</tissue>
    </source>
</reference>